<name>A0A9N9JSD0_9GLOM</name>
<dbReference type="Proteomes" id="UP000789342">
    <property type="component" value="Unassembled WGS sequence"/>
</dbReference>
<proteinExistence type="predicted"/>
<comment type="caution">
    <text evidence="1">The sequence shown here is derived from an EMBL/GenBank/DDBJ whole genome shotgun (WGS) entry which is preliminary data.</text>
</comment>
<feature type="non-terminal residue" evidence="1">
    <location>
        <position position="1"/>
    </location>
</feature>
<sequence length="55" mass="6614">DVNLLQEMRVNRYNKLTNINNRDQEVNRIKNDMEKNILELDKELLDRDIEGSDII</sequence>
<dbReference type="EMBL" id="CAJVPV010060276">
    <property type="protein sequence ID" value="CAG8789810.1"/>
    <property type="molecule type" value="Genomic_DNA"/>
</dbReference>
<organism evidence="1 2">
    <name type="scientific">Acaulospora morrowiae</name>
    <dbReference type="NCBI Taxonomy" id="94023"/>
    <lineage>
        <taxon>Eukaryota</taxon>
        <taxon>Fungi</taxon>
        <taxon>Fungi incertae sedis</taxon>
        <taxon>Mucoromycota</taxon>
        <taxon>Glomeromycotina</taxon>
        <taxon>Glomeromycetes</taxon>
        <taxon>Diversisporales</taxon>
        <taxon>Acaulosporaceae</taxon>
        <taxon>Acaulospora</taxon>
    </lineage>
</organism>
<dbReference type="AlphaFoldDB" id="A0A9N9JSD0"/>
<evidence type="ECO:0000313" key="2">
    <source>
        <dbReference type="Proteomes" id="UP000789342"/>
    </source>
</evidence>
<gene>
    <name evidence="1" type="ORF">AMORRO_LOCUS18037</name>
</gene>
<protein>
    <submittedName>
        <fullName evidence="1">12257_t:CDS:1</fullName>
    </submittedName>
</protein>
<keyword evidence="2" id="KW-1185">Reference proteome</keyword>
<reference evidence="1" key="1">
    <citation type="submission" date="2021-06" db="EMBL/GenBank/DDBJ databases">
        <authorList>
            <person name="Kallberg Y."/>
            <person name="Tangrot J."/>
            <person name="Rosling A."/>
        </authorList>
    </citation>
    <scope>NUCLEOTIDE SEQUENCE</scope>
    <source>
        <strain evidence="1">CL551</strain>
    </source>
</reference>
<accession>A0A9N9JSD0</accession>
<feature type="non-terminal residue" evidence="1">
    <location>
        <position position="55"/>
    </location>
</feature>
<evidence type="ECO:0000313" key="1">
    <source>
        <dbReference type="EMBL" id="CAG8789810.1"/>
    </source>
</evidence>